<reference evidence="1 2" key="1">
    <citation type="journal article" date="2023" name="Commun. Biol.">
        <title>Reorganization of the ancestral sex-determining regions during the evolution of trioecy in Pleodorina starrii.</title>
        <authorList>
            <person name="Takahashi K."/>
            <person name="Suzuki S."/>
            <person name="Kawai-Toyooka H."/>
            <person name="Yamamoto K."/>
            <person name="Hamaji T."/>
            <person name="Ootsuki R."/>
            <person name="Yamaguchi H."/>
            <person name="Kawachi M."/>
            <person name="Higashiyama T."/>
            <person name="Nozaki H."/>
        </authorList>
    </citation>
    <scope>NUCLEOTIDE SEQUENCE [LARGE SCALE GENOMIC DNA]</scope>
    <source>
        <strain evidence="1 2">NIES-4479</strain>
    </source>
</reference>
<organism evidence="1 2">
    <name type="scientific">Pleodorina starrii</name>
    <dbReference type="NCBI Taxonomy" id="330485"/>
    <lineage>
        <taxon>Eukaryota</taxon>
        <taxon>Viridiplantae</taxon>
        <taxon>Chlorophyta</taxon>
        <taxon>core chlorophytes</taxon>
        <taxon>Chlorophyceae</taxon>
        <taxon>CS clade</taxon>
        <taxon>Chlamydomonadales</taxon>
        <taxon>Volvocaceae</taxon>
        <taxon>Pleodorina</taxon>
    </lineage>
</organism>
<dbReference type="OrthoDB" id="531882at2759"/>
<evidence type="ECO:0000313" key="1">
    <source>
        <dbReference type="EMBL" id="GLC56101.1"/>
    </source>
</evidence>
<protein>
    <submittedName>
        <fullName evidence="1">Uncharacterized protein</fullName>
    </submittedName>
</protein>
<comment type="caution">
    <text evidence="1">The sequence shown here is derived from an EMBL/GenBank/DDBJ whole genome shotgun (WGS) entry which is preliminary data.</text>
</comment>
<dbReference type="EMBL" id="BRXU01000014">
    <property type="protein sequence ID" value="GLC56101.1"/>
    <property type="molecule type" value="Genomic_DNA"/>
</dbReference>
<gene>
    <name evidence="1" type="primary">PLEST003033</name>
    <name evidence="1" type="ORF">PLESTB_001064500</name>
</gene>
<proteinExistence type="predicted"/>
<evidence type="ECO:0000313" key="2">
    <source>
        <dbReference type="Proteomes" id="UP001165080"/>
    </source>
</evidence>
<accession>A0A9W6F570</accession>
<dbReference type="Proteomes" id="UP001165080">
    <property type="component" value="Unassembled WGS sequence"/>
</dbReference>
<keyword evidence="2" id="KW-1185">Reference proteome</keyword>
<dbReference type="AlphaFoldDB" id="A0A9W6F570"/>
<sequence length="251" mass="26176">MLRKVRFHIHGSRFHDALTNSPLTILYQCIGNVKAAQLEDSLRAEISSSDHCQKAVPISFRVKNSFADATGRPDVSPYLQATNVLVGWELGDATDGQVNGAAASAARVFKASDRLSQLVVEASAAASSAGPKRQPPQRTFSALIKASLGLAAKYPVAPLAGFFHGERIRLSDLSRWAELDDATVYGELLAQLDSVPHGLVRALSVADMGISDLLDGQAVPLLACLDARKSSPDATGAGTGAAAAAVASGTA</sequence>
<name>A0A9W6F570_9CHLO</name>